<evidence type="ECO:0000256" key="6">
    <source>
        <dbReference type="ARBA" id="ARBA00022598"/>
    </source>
</evidence>
<evidence type="ECO:0000256" key="1">
    <source>
        <dbReference type="ARBA" id="ARBA00004496"/>
    </source>
</evidence>
<feature type="domain" description="Glutamyl/glutaminyl-tRNA synthetase class Ib catalytic" evidence="15">
    <location>
        <begin position="210"/>
        <end position="514"/>
    </location>
</feature>
<dbReference type="STRING" id="215637.A0A4V1J4P7"/>
<dbReference type="Proteomes" id="UP000268162">
    <property type="component" value="Unassembled WGS sequence"/>
</dbReference>
<dbReference type="GO" id="GO:0006424">
    <property type="term" value="P:glutamyl-tRNA aminoacylation"/>
    <property type="evidence" value="ECO:0007669"/>
    <property type="project" value="InterPro"/>
</dbReference>
<dbReference type="EMBL" id="ML002679">
    <property type="protein sequence ID" value="RKP36299.1"/>
    <property type="molecule type" value="Genomic_DNA"/>
</dbReference>
<comment type="similarity">
    <text evidence="2">Belongs to the class-I aminoacyl-tRNA synthetase family. Glutamate--tRNA ligase type 2 subfamily.</text>
</comment>
<dbReference type="InterPro" id="IPR001412">
    <property type="entry name" value="aa-tRNA-synth_I_CS"/>
</dbReference>
<evidence type="ECO:0000259" key="16">
    <source>
        <dbReference type="Pfam" id="PF03950"/>
    </source>
</evidence>
<reference evidence="19" key="1">
    <citation type="journal article" date="2018" name="Nat. Microbiol.">
        <title>Leveraging single-cell genomics to expand the fungal tree of life.</title>
        <authorList>
            <person name="Ahrendt S.R."/>
            <person name="Quandt C.A."/>
            <person name="Ciobanu D."/>
            <person name="Clum A."/>
            <person name="Salamov A."/>
            <person name="Andreopoulos B."/>
            <person name="Cheng J.F."/>
            <person name="Woyke T."/>
            <person name="Pelin A."/>
            <person name="Henrissat B."/>
            <person name="Reynolds N.K."/>
            <person name="Benny G.L."/>
            <person name="Smith M.E."/>
            <person name="James T.Y."/>
            <person name="Grigoriev I.V."/>
        </authorList>
    </citation>
    <scope>NUCLEOTIDE SEQUENCE [LARGE SCALE GENOMIC DNA]</scope>
    <source>
        <strain evidence="19">RSA 468</strain>
    </source>
</reference>
<dbReference type="InterPro" id="IPR050132">
    <property type="entry name" value="Gln/Glu-tRNA_Ligase"/>
</dbReference>
<dbReference type="Gene3D" id="3.40.30.70">
    <property type="match status" value="1"/>
</dbReference>
<evidence type="ECO:0000256" key="10">
    <source>
        <dbReference type="ARBA" id="ARBA00023146"/>
    </source>
</evidence>
<evidence type="ECO:0000256" key="3">
    <source>
        <dbReference type="ARBA" id="ARBA00012835"/>
    </source>
</evidence>
<dbReference type="Gene3D" id="3.40.50.620">
    <property type="entry name" value="HUPs"/>
    <property type="match status" value="1"/>
</dbReference>
<comment type="subcellular location">
    <subcellularLocation>
        <location evidence="1">Cytoplasm</location>
    </subcellularLocation>
</comment>
<keyword evidence="5" id="KW-0597">Phosphoprotein</keyword>
<keyword evidence="19" id="KW-1185">Reference proteome</keyword>
<dbReference type="PANTHER" id="PTHR43097">
    <property type="entry name" value="GLUTAMINE-TRNA LIGASE"/>
    <property type="match status" value="1"/>
</dbReference>
<dbReference type="GO" id="GO:0010494">
    <property type="term" value="C:cytoplasmic stress granule"/>
    <property type="evidence" value="ECO:0007669"/>
    <property type="project" value="UniProtKB-ARBA"/>
</dbReference>
<keyword evidence="6 14" id="KW-0436">Ligase</keyword>
<evidence type="ECO:0000256" key="2">
    <source>
        <dbReference type="ARBA" id="ARBA00008927"/>
    </source>
</evidence>
<keyword evidence="7 14" id="KW-0547">Nucleotide-binding</keyword>
<evidence type="ECO:0000256" key="9">
    <source>
        <dbReference type="ARBA" id="ARBA00022917"/>
    </source>
</evidence>
<proteinExistence type="inferred from homology"/>
<dbReference type="FunFam" id="2.40.240.10:FF:000004">
    <property type="entry name" value="Glutamyl-tRNA synthetase, cytoplasmic"/>
    <property type="match status" value="1"/>
</dbReference>
<keyword evidence="4" id="KW-0963">Cytoplasm</keyword>
<evidence type="ECO:0000313" key="19">
    <source>
        <dbReference type="Proteomes" id="UP000268162"/>
    </source>
</evidence>
<dbReference type="SUPFAM" id="SSF50715">
    <property type="entry name" value="Ribosomal protein L25-like"/>
    <property type="match status" value="1"/>
</dbReference>
<dbReference type="SUPFAM" id="SSF52374">
    <property type="entry name" value="Nucleotidylyl transferase"/>
    <property type="match status" value="1"/>
</dbReference>
<keyword evidence="10 14" id="KW-0030">Aminoacyl-tRNA synthetase</keyword>
<dbReference type="PANTHER" id="PTHR43097:SF5">
    <property type="entry name" value="GLUTAMATE--TRNA LIGASE"/>
    <property type="match status" value="1"/>
</dbReference>
<dbReference type="Gene3D" id="1.20.1050.10">
    <property type="match status" value="1"/>
</dbReference>
<dbReference type="Pfam" id="PF00749">
    <property type="entry name" value="tRNA-synt_1c"/>
    <property type="match status" value="1"/>
</dbReference>
<keyword evidence="8 14" id="KW-0067">ATP-binding</keyword>
<dbReference type="GO" id="GO:0017102">
    <property type="term" value="C:methionyl glutamyl tRNA synthetase complex"/>
    <property type="evidence" value="ECO:0007669"/>
    <property type="project" value="UniProtKB-ARBA"/>
</dbReference>
<dbReference type="FunFam" id="1.10.1160.10:FF:000001">
    <property type="entry name" value="Glutamine--tRNA ligase"/>
    <property type="match status" value="1"/>
</dbReference>
<protein>
    <recommendedName>
        <fullName evidence="13">Probable glutamate--tRNA ligase, cytoplasmic</fullName>
        <ecNumber evidence="3">6.1.1.17</ecNumber>
    </recommendedName>
    <alternativeName>
        <fullName evidence="11">Glutamyl-tRNA synthetase</fullName>
    </alternativeName>
</protein>
<dbReference type="SUPFAM" id="SSF47616">
    <property type="entry name" value="GST C-terminal domain-like"/>
    <property type="match status" value="1"/>
</dbReference>
<evidence type="ECO:0000259" key="15">
    <source>
        <dbReference type="Pfam" id="PF00749"/>
    </source>
</evidence>
<dbReference type="InterPro" id="IPR036282">
    <property type="entry name" value="Glutathione-S-Trfase_C_sf"/>
</dbReference>
<evidence type="ECO:0000256" key="8">
    <source>
        <dbReference type="ARBA" id="ARBA00022840"/>
    </source>
</evidence>
<dbReference type="GO" id="GO:0005524">
    <property type="term" value="F:ATP binding"/>
    <property type="evidence" value="ECO:0007669"/>
    <property type="project" value="UniProtKB-KW"/>
</dbReference>
<dbReference type="GO" id="GO:0005829">
    <property type="term" value="C:cytosol"/>
    <property type="evidence" value="ECO:0007669"/>
    <property type="project" value="TreeGrafter"/>
</dbReference>
<feature type="domain" description="Glutamyl/glutaminyl-tRNA synthetase class Ib anti-codon binding" evidence="16">
    <location>
        <begin position="517"/>
        <end position="608"/>
    </location>
</feature>
<evidence type="ECO:0000256" key="7">
    <source>
        <dbReference type="ARBA" id="ARBA00022741"/>
    </source>
</evidence>
<dbReference type="FunFam" id="3.40.50.620:FF:000070">
    <property type="entry name" value="Bifunctional glutamate/proline--tRNA ligase"/>
    <property type="match status" value="1"/>
</dbReference>
<dbReference type="Pfam" id="PF03950">
    <property type="entry name" value="tRNA-synt_1c_C"/>
    <property type="match status" value="1"/>
</dbReference>
<dbReference type="EC" id="6.1.1.17" evidence="3"/>
<dbReference type="NCBIfam" id="TIGR00463">
    <property type="entry name" value="gltX_arch"/>
    <property type="match status" value="1"/>
</dbReference>
<organism evidence="18 19">
    <name type="scientific">Dimargaris cristalligena</name>
    <dbReference type="NCBI Taxonomy" id="215637"/>
    <lineage>
        <taxon>Eukaryota</taxon>
        <taxon>Fungi</taxon>
        <taxon>Fungi incertae sedis</taxon>
        <taxon>Zoopagomycota</taxon>
        <taxon>Kickxellomycotina</taxon>
        <taxon>Dimargaritomycetes</taxon>
        <taxon>Dimargaritales</taxon>
        <taxon>Dimargaritaceae</taxon>
        <taxon>Dimargaris</taxon>
    </lineage>
</organism>
<dbReference type="Pfam" id="PF20974">
    <property type="entry name" value="tRNA-synt_1c_C2"/>
    <property type="match status" value="1"/>
</dbReference>
<keyword evidence="9 14" id="KW-0648">Protein biosynthesis</keyword>
<gene>
    <name evidence="18" type="ORF">BJ085DRAFT_40708</name>
</gene>
<dbReference type="InterPro" id="IPR020058">
    <property type="entry name" value="Glu/Gln-tRNA-synth_Ib_cat-dom"/>
</dbReference>
<dbReference type="InterPro" id="IPR014729">
    <property type="entry name" value="Rossmann-like_a/b/a_fold"/>
</dbReference>
<dbReference type="PROSITE" id="PS00178">
    <property type="entry name" value="AA_TRNA_LIGASE_I"/>
    <property type="match status" value="1"/>
</dbReference>
<feature type="domain" description="tRNA synthetases class I (E and Q) anti-codon binding" evidence="17">
    <location>
        <begin position="638"/>
        <end position="700"/>
    </location>
</feature>
<dbReference type="Gene3D" id="2.40.240.10">
    <property type="entry name" value="Ribosomal Protein L25, Chain P"/>
    <property type="match status" value="1"/>
</dbReference>
<name>A0A4V1J4P7_9FUNG</name>
<evidence type="ECO:0000256" key="11">
    <source>
        <dbReference type="ARBA" id="ARBA00030865"/>
    </source>
</evidence>
<dbReference type="AlphaFoldDB" id="A0A4V1J4P7"/>
<evidence type="ECO:0000256" key="5">
    <source>
        <dbReference type="ARBA" id="ARBA00022553"/>
    </source>
</evidence>
<evidence type="ECO:0000256" key="4">
    <source>
        <dbReference type="ARBA" id="ARBA00022490"/>
    </source>
</evidence>
<dbReference type="InterPro" id="IPR020059">
    <property type="entry name" value="Glu/Gln-tRNA-synth_Ib_codon-bd"/>
</dbReference>
<dbReference type="FunFam" id="3.90.800.10:FF:000001">
    <property type="entry name" value="Glutamine--tRNA ligase"/>
    <property type="match status" value="1"/>
</dbReference>
<dbReference type="InterPro" id="IPR020061">
    <property type="entry name" value="Glu_tRNA_lig_a-bdl"/>
</dbReference>
<evidence type="ECO:0000313" key="18">
    <source>
        <dbReference type="EMBL" id="RKP36299.1"/>
    </source>
</evidence>
<dbReference type="Gene3D" id="3.90.800.10">
    <property type="entry name" value="Glutamyl-tRNA Synthetase, Domain 3"/>
    <property type="match status" value="1"/>
</dbReference>
<dbReference type="Gene3D" id="1.10.1160.10">
    <property type="entry name" value="Glutamyl-trna Synthetase, Domain 2"/>
    <property type="match status" value="1"/>
</dbReference>
<evidence type="ECO:0000259" key="17">
    <source>
        <dbReference type="Pfam" id="PF20974"/>
    </source>
</evidence>
<evidence type="ECO:0000256" key="13">
    <source>
        <dbReference type="ARBA" id="ARBA00070830"/>
    </source>
</evidence>
<dbReference type="HAMAP" id="MF_02076">
    <property type="entry name" value="Glu_tRNA_synth_type2"/>
    <property type="match status" value="1"/>
</dbReference>
<dbReference type="GO" id="GO:0004818">
    <property type="term" value="F:glutamate-tRNA ligase activity"/>
    <property type="evidence" value="ECO:0007669"/>
    <property type="project" value="UniProtKB-EC"/>
</dbReference>
<dbReference type="InterPro" id="IPR011035">
    <property type="entry name" value="Ribosomal_bL25/Gln-tRNA_synth"/>
</dbReference>
<sequence length="730" mass="81952">MATLTLAQKAPALPYGPLLYAAWLQDQSTDLTITVTWKDAALVKDNDKSSTTVLTMGDNEFVGPCAAIRELAALSGHASGHADQAAAVERWLAAAQSELSTSDFKQLGASLAQLNHHLVFRSFLAGYALTEADFAVWGALRSSRVFQSNLKSGTAAKLGVHLVRWYNYVNTLPQAEAALQALQKAVESTRNRVDQGNFDIPLKDGVQGGVVTRFPPEPSGYLHIGHAKAALLNQYFAQKYNGRLIIRFDDTNPSKEKMEYEESIVEDLKLLGITSEKITHTSDYFDQLYEYALELIRKGLAYVDDTDNLTMREERGAGIESRCRNNSMEENLKRFAEMTEGTEYGLKCCLRAKMSVDNPNKAMRDPVIYRCNIDAPHHIHGRKWKVYPTYDFACPVVDSLEGVTHALRTNEYRDRNPQYEWFFDALGIRKVHIWDFSRLNFVYTLLSKRKLQAIVGEGLVTGWDDPRFPTVRGIRRRGLTIEALKQYIIMQGASQNILLLEWDKLWALNKKVIDPVAPRHTAITEKDLCVANVLDCPALPHAKDVPKHKKNPAVGTKKVYTSSTLCLDAEDAAALEVGEEVTLMDWGNMIVRRIQRDETSGVVQVVDLEMHLEGDFKKTKKKLTWLSMLTPAEEPGLIQCVLLDYDYLITKKKLEENDDWKDFITPVTEFKVPALGDSNLHALKQGDIIQLERRGYYICDKPSTPESPAVHLIRIPDGKATSMATKSGKA</sequence>
<dbReference type="InterPro" id="IPR049437">
    <property type="entry name" value="tRNA-synt_1c_C2"/>
</dbReference>
<dbReference type="InterPro" id="IPR020056">
    <property type="entry name" value="Rbsml_bL25/Gln-tRNA_synth_N"/>
</dbReference>
<dbReference type="InterPro" id="IPR000924">
    <property type="entry name" value="Glu/Gln-tRNA-synth"/>
</dbReference>
<dbReference type="InterPro" id="IPR004526">
    <property type="entry name" value="Glu-tRNA-synth_arc/euk"/>
</dbReference>
<dbReference type="CDD" id="cd00807">
    <property type="entry name" value="GlnRS_core"/>
    <property type="match status" value="1"/>
</dbReference>
<accession>A0A4V1J4P7</accession>
<evidence type="ECO:0000256" key="14">
    <source>
        <dbReference type="RuleBase" id="RU363037"/>
    </source>
</evidence>
<dbReference type="PRINTS" id="PR00987">
    <property type="entry name" value="TRNASYNTHGLU"/>
</dbReference>
<evidence type="ECO:0000256" key="12">
    <source>
        <dbReference type="ARBA" id="ARBA00048351"/>
    </source>
</evidence>
<comment type="catalytic activity">
    <reaction evidence="12">
        <text>tRNA(Glu) + L-glutamate + ATP = L-glutamyl-tRNA(Glu) + AMP + diphosphate</text>
        <dbReference type="Rhea" id="RHEA:23540"/>
        <dbReference type="Rhea" id="RHEA-COMP:9663"/>
        <dbReference type="Rhea" id="RHEA-COMP:9680"/>
        <dbReference type="ChEBI" id="CHEBI:29985"/>
        <dbReference type="ChEBI" id="CHEBI:30616"/>
        <dbReference type="ChEBI" id="CHEBI:33019"/>
        <dbReference type="ChEBI" id="CHEBI:78442"/>
        <dbReference type="ChEBI" id="CHEBI:78520"/>
        <dbReference type="ChEBI" id="CHEBI:456215"/>
        <dbReference type="EC" id="6.1.1.17"/>
    </reaction>
</comment>